<evidence type="ECO:0000313" key="2">
    <source>
        <dbReference type="Proteomes" id="UP000054047"/>
    </source>
</evidence>
<protein>
    <submittedName>
        <fullName evidence="1">Uncharacterized protein</fullName>
    </submittedName>
</protein>
<evidence type="ECO:0000313" key="1">
    <source>
        <dbReference type="EMBL" id="KIH42881.1"/>
    </source>
</evidence>
<dbReference type="AlphaFoldDB" id="A0A0C2FCX7"/>
<gene>
    <name evidence="1" type="ORF">ANCDUO_27128</name>
</gene>
<name>A0A0C2FCX7_9BILA</name>
<keyword evidence="2" id="KW-1185">Reference proteome</keyword>
<accession>A0A0C2FCX7</accession>
<organism evidence="1 2">
    <name type="scientific">Ancylostoma duodenale</name>
    <dbReference type="NCBI Taxonomy" id="51022"/>
    <lineage>
        <taxon>Eukaryota</taxon>
        <taxon>Metazoa</taxon>
        <taxon>Ecdysozoa</taxon>
        <taxon>Nematoda</taxon>
        <taxon>Chromadorea</taxon>
        <taxon>Rhabditida</taxon>
        <taxon>Rhabditina</taxon>
        <taxon>Rhabditomorpha</taxon>
        <taxon>Strongyloidea</taxon>
        <taxon>Ancylostomatidae</taxon>
        <taxon>Ancylostomatinae</taxon>
        <taxon>Ancylostoma</taxon>
    </lineage>
</organism>
<reference evidence="1 2" key="1">
    <citation type="submission" date="2013-12" db="EMBL/GenBank/DDBJ databases">
        <title>Draft genome of the parsitic nematode Ancylostoma duodenale.</title>
        <authorList>
            <person name="Mitreva M."/>
        </authorList>
    </citation>
    <scope>NUCLEOTIDE SEQUENCE [LARGE SCALE GENOMIC DNA]</scope>
    <source>
        <strain evidence="1 2">Zhejiang</strain>
    </source>
</reference>
<dbReference type="EMBL" id="KN791430">
    <property type="protein sequence ID" value="KIH42881.1"/>
    <property type="molecule type" value="Genomic_DNA"/>
</dbReference>
<dbReference type="Proteomes" id="UP000054047">
    <property type="component" value="Unassembled WGS sequence"/>
</dbReference>
<proteinExistence type="predicted"/>
<sequence>MVQTEEWIPYRSNSNISSFANNVLKIAMKRQYNTLLSWLATLMDILDAQFLSAPMGKPPM</sequence>